<evidence type="ECO:0000256" key="2">
    <source>
        <dbReference type="ARBA" id="ARBA00023445"/>
    </source>
</evidence>
<keyword evidence="1" id="KW-0560">Oxidoreductase</keyword>
<dbReference type="PANTHER" id="PTHR10366:SF562">
    <property type="entry name" value="ALDEHYDE REDUCTASE II (AFU_ORTHOLOGUE AFUA_1G11360)"/>
    <property type="match status" value="1"/>
</dbReference>
<evidence type="ECO:0000313" key="5">
    <source>
        <dbReference type="Proteomes" id="UP000293360"/>
    </source>
</evidence>
<dbReference type="SUPFAM" id="SSF51735">
    <property type="entry name" value="NAD(P)-binding Rossmann-fold domains"/>
    <property type="match status" value="1"/>
</dbReference>
<accession>A0A4Q4T8U3</accession>
<dbReference type="InterPro" id="IPR036291">
    <property type="entry name" value="NAD(P)-bd_dom_sf"/>
</dbReference>
<gene>
    <name evidence="4" type="ORF">DL764_006104</name>
</gene>
<organism evidence="4 5">
    <name type="scientific">Monosporascus ibericus</name>
    <dbReference type="NCBI Taxonomy" id="155417"/>
    <lineage>
        <taxon>Eukaryota</taxon>
        <taxon>Fungi</taxon>
        <taxon>Dikarya</taxon>
        <taxon>Ascomycota</taxon>
        <taxon>Pezizomycotina</taxon>
        <taxon>Sordariomycetes</taxon>
        <taxon>Xylariomycetidae</taxon>
        <taxon>Xylariales</taxon>
        <taxon>Xylariales incertae sedis</taxon>
        <taxon>Monosporascus</taxon>
    </lineage>
</organism>
<dbReference type="Proteomes" id="UP000293360">
    <property type="component" value="Unassembled WGS sequence"/>
</dbReference>
<dbReference type="Pfam" id="PF01370">
    <property type="entry name" value="Epimerase"/>
    <property type="match status" value="1"/>
</dbReference>
<keyword evidence="5" id="KW-1185">Reference proteome</keyword>
<dbReference type="Gene3D" id="3.40.50.720">
    <property type="entry name" value="NAD(P)-binding Rossmann-like Domain"/>
    <property type="match status" value="1"/>
</dbReference>
<feature type="domain" description="NAD-dependent epimerase/dehydratase" evidence="3">
    <location>
        <begin position="14"/>
        <end position="264"/>
    </location>
</feature>
<evidence type="ECO:0000313" key="4">
    <source>
        <dbReference type="EMBL" id="RYP01730.1"/>
    </source>
</evidence>
<dbReference type="STRING" id="155417.A0A4Q4T8U3"/>
<dbReference type="InterPro" id="IPR050425">
    <property type="entry name" value="NAD(P)_dehydrat-like"/>
</dbReference>
<dbReference type="InterPro" id="IPR001509">
    <property type="entry name" value="Epimerase_deHydtase"/>
</dbReference>
<evidence type="ECO:0000256" key="1">
    <source>
        <dbReference type="ARBA" id="ARBA00023002"/>
    </source>
</evidence>
<proteinExistence type="inferred from homology"/>
<protein>
    <recommendedName>
        <fullName evidence="3">NAD-dependent epimerase/dehydratase domain-containing protein</fullName>
    </recommendedName>
</protein>
<evidence type="ECO:0000259" key="3">
    <source>
        <dbReference type="Pfam" id="PF01370"/>
    </source>
</evidence>
<dbReference type="OrthoDB" id="2735536at2759"/>
<dbReference type="EMBL" id="QJNU01000349">
    <property type="protein sequence ID" value="RYP01730.1"/>
    <property type="molecule type" value="Genomic_DNA"/>
</dbReference>
<comment type="similarity">
    <text evidence="2">Belongs to the NAD(P)-dependent epimerase/dehydratase family. Dihydroflavonol-4-reductase subfamily.</text>
</comment>
<name>A0A4Q4T8U3_9PEZI</name>
<dbReference type="GO" id="GO:0016616">
    <property type="term" value="F:oxidoreductase activity, acting on the CH-OH group of donors, NAD or NADP as acceptor"/>
    <property type="evidence" value="ECO:0007669"/>
    <property type="project" value="TreeGrafter"/>
</dbReference>
<dbReference type="AlphaFoldDB" id="A0A4Q4T8U3"/>
<dbReference type="PANTHER" id="PTHR10366">
    <property type="entry name" value="NAD DEPENDENT EPIMERASE/DEHYDRATASE"/>
    <property type="match status" value="1"/>
</dbReference>
<sequence>MSSLKTSIPIGSWVLVTGATGFVGSHVTRQLLERGYKVRGTVRDLEQASWLVNDDFKSYAAHGLLELYAVPNLGAEGVFDEAIKGMSAVAHIATITSFDPDPNNVIPQTVSSVVSILKAAMKEPSVKSFAFTSSILATTSPVPGNNTHVERDTWNGFAVQAAWAPPPYEASRGGFTYAASKVLAEKEVWKFVEENSPHFSVNVISPASIIGEPLHKKHTEGSAKWVAMAYRGDKEAMEAYPAGFYIDVKDVALLHVACMLDPDAKNLRLQAWGHPANWHDILSILRKLRPQRQFIPDYPNPQYLTISADQSDSLALLKKWAGQHGWKPLESGIADSIENTWFE</sequence>
<comment type="caution">
    <text evidence="4">The sequence shown here is derived from an EMBL/GenBank/DDBJ whole genome shotgun (WGS) entry which is preliminary data.</text>
</comment>
<reference evidence="4 5" key="1">
    <citation type="submission" date="2018-06" db="EMBL/GenBank/DDBJ databases">
        <title>Complete Genomes of Monosporascus.</title>
        <authorList>
            <person name="Robinson A.J."/>
            <person name="Natvig D.O."/>
        </authorList>
    </citation>
    <scope>NUCLEOTIDE SEQUENCE [LARGE SCALE GENOMIC DNA]</scope>
    <source>
        <strain evidence="4 5">CBS 110550</strain>
    </source>
</reference>